<dbReference type="PROSITE" id="PS51257">
    <property type="entry name" value="PROKAR_LIPOPROTEIN"/>
    <property type="match status" value="1"/>
</dbReference>
<sequence length="537" mass="56782">MAPRRTPRTAAALVLVAGLTALSACSPAPEDDPDDAASRSVPTREFVFANAAAAPTLDPAAAATMETSRIAAQVLEGLVSADPSTGEPVAALATSWEVADDGLSYTFQLREGVRFHDGTDLDAAAVCANFEHWAAPGTPPGGTRTPFDTVFRADGAGGTSLYEGCAAPSSSTVVLSLSSVHTPLLRALTQPAFGIASPASLAAGTQGEHPVGTGPFRYVSGGGERVVLEADPGYWGELGDIGTLEFRTIAEPELRYTALRLGQVDGYDQVGLDSFAPLARQGVQVLQRDPYSVSYLGINQDVEPLDDPEVRAAIAAAVDRGAIVREHYPDGTRVADQFLPARFAMDGTDLQVPAYDPQRAQELLASSSYAGEPLKFYYPRHTSRTYMQEPEKVYADISAQLVRAGFVIEPVPVDWSDGYVEKVQDPEGDHALHLLGWNGGYRDPDYFMAPLFGSANGELGIDDASLFGVVNRAAALPDGEQRAAAYASINNRISRLLPAVPLAHPVSAVAVDGSVASFPLTSTGYEEFNEVRLTPEG</sequence>
<dbReference type="EMBL" id="BMEQ01000009">
    <property type="protein sequence ID" value="GGG57202.1"/>
    <property type="molecule type" value="Genomic_DNA"/>
</dbReference>
<proteinExistence type="inferred from homology"/>
<dbReference type="Gene3D" id="3.90.76.10">
    <property type="entry name" value="Dipeptide-binding Protein, Domain 1"/>
    <property type="match status" value="1"/>
</dbReference>
<evidence type="ECO:0000313" key="6">
    <source>
        <dbReference type="EMBL" id="GGG57202.1"/>
    </source>
</evidence>
<keyword evidence="7" id="KW-1185">Reference proteome</keyword>
<dbReference type="AlphaFoldDB" id="A0A917GUE2"/>
<dbReference type="GO" id="GO:0015833">
    <property type="term" value="P:peptide transport"/>
    <property type="evidence" value="ECO:0007669"/>
    <property type="project" value="TreeGrafter"/>
</dbReference>
<dbReference type="InterPro" id="IPR000914">
    <property type="entry name" value="SBP_5_dom"/>
</dbReference>
<feature type="signal peptide" evidence="4">
    <location>
        <begin position="1"/>
        <end position="23"/>
    </location>
</feature>
<keyword evidence="2" id="KW-0813">Transport</keyword>
<feature type="domain" description="Solute-binding protein family 5" evidence="5">
    <location>
        <begin position="87"/>
        <end position="457"/>
    </location>
</feature>
<dbReference type="InterPro" id="IPR030678">
    <property type="entry name" value="Peptide/Ni-bd"/>
</dbReference>
<organism evidence="6 7">
    <name type="scientific">Kocuria dechangensis</name>
    <dbReference type="NCBI Taxonomy" id="1176249"/>
    <lineage>
        <taxon>Bacteria</taxon>
        <taxon>Bacillati</taxon>
        <taxon>Actinomycetota</taxon>
        <taxon>Actinomycetes</taxon>
        <taxon>Micrococcales</taxon>
        <taxon>Micrococcaceae</taxon>
        <taxon>Kocuria</taxon>
    </lineage>
</organism>
<dbReference type="SUPFAM" id="SSF53850">
    <property type="entry name" value="Periplasmic binding protein-like II"/>
    <property type="match status" value="1"/>
</dbReference>
<evidence type="ECO:0000256" key="4">
    <source>
        <dbReference type="SAM" id="SignalP"/>
    </source>
</evidence>
<dbReference type="PANTHER" id="PTHR30290:SF9">
    <property type="entry name" value="OLIGOPEPTIDE-BINDING PROTEIN APPA"/>
    <property type="match status" value="1"/>
</dbReference>
<feature type="chain" id="PRO_5038831816" evidence="4">
    <location>
        <begin position="24"/>
        <end position="537"/>
    </location>
</feature>
<reference evidence="6" key="2">
    <citation type="submission" date="2020-09" db="EMBL/GenBank/DDBJ databases">
        <authorList>
            <person name="Sun Q."/>
            <person name="Zhou Y."/>
        </authorList>
    </citation>
    <scope>NUCLEOTIDE SEQUENCE</scope>
    <source>
        <strain evidence="6">CGMCC 1.12187</strain>
    </source>
</reference>
<comment type="caution">
    <text evidence="6">The sequence shown here is derived from an EMBL/GenBank/DDBJ whole genome shotgun (WGS) entry which is preliminary data.</text>
</comment>
<dbReference type="GO" id="GO:1904680">
    <property type="term" value="F:peptide transmembrane transporter activity"/>
    <property type="evidence" value="ECO:0007669"/>
    <property type="project" value="TreeGrafter"/>
</dbReference>
<evidence type="ECO:0000256" key="2">
    <source>
        <dbReference type="ARBA" id="ARBA00022448"/>
    </source>
</evidence>
<dbReference type="PANTHER" id="PTHR30290">
    <property type="entry name" value="PERIPLASMIC BINDING COMPONENT OF ABC TRANSPORTER"/>
    <property type="match status" value="1"/>
</dbReference>
<evidence type="ECO:0000256" key="1">
    <source>
        <dbReference type="ARBA" id="ARBA00005695"/>
    </source>
</evidence>
<evidence type="ECO:0000313" key="7">
    <source>
        <dbReference type="Proteomes" id="UP000638848"/>
    </source>
</evidence>
<name>A0A917GUE2_9MICC</name>
<comment type="similarity">
    <text evidence="1">Belongs to the bacterial solute-binding protein 5 family.</text>
</comment>
<dbReference type="RefSeq" id="WP_188536782.1">
    <property type="nucleotide sequence ID" value="NZ_BMEQ01000009.1"/>
</dbReference>
<protein>
    <submittedName>
        <fullName evidence="6">ABC transporter substrate-binding protein</fullName>
    </submittedName>
</protein>
<accession>A0A917GUE2</accession>
<evidence type="ECO:0000256" key="3">
    <source>
        <dbReference type="ARBA" id="ARBA00022729"/>
    </source>
</evidence>
<gene>
    <name evidence="6" type="ORF">GCM10011374_20060</name>
</gene>
<keyword evidence="3 4" id="KW-0732">Signal</keyword>
<dbReference type="Gene3D" id="3.10.105.10">
    <property type="entry name" value="Dipeptide-binding Protein, Domain 3"/>
    <property type="match status" value="1"/>
</dbReference>
<dbReference type="Pfam" id="PF00496">
    <property type="entry name" value="SBP_bac_5"/>
    <property type="match status" value="1"/>
</dbReference>
<dbReference type="Proteomes" id="UP000638848">
    <property type="component" value="Unassembled WGS sequence"/>
</dbReference>
<evidence type="ECO:0000259" key="5">
    <source>
        <dbReference type="Pfam" id="PF00496"/>
    </source>
</evidence>
<dbReference type="Gene3D" id="3.40.190.10">
    <property type="entry name" value="Periplasmic binding protein-like II"/>
    <property type="match status" value="1"/>
</dbReference>
<dbReference type="InterPro" id="IPR039424">
    <property type="entry name" value="SBP_5"/>
</dbReference>
<dbReference type="GO" id="GO:0043190">
    <property type="term" value="C:ATP-binding cassette (ABC) transporter complex"/>
    <property type="evidence" value="ECO:0007669"/>
    <property type="project" value="InterPro"/>
</dbReference>
<dbReference type="PIRSF" id="PIRSF002741">
    <property type="entry name" value="MppA"/>
    <property type="match status" value="1"/>
</dbReference>
<reference evidence="6" key="1">
    <citation type="journal article" date="2014" name="Int. J. Syst. Evol. Microbiol.">
        <title>Complete genome sequence of Corynebacterium casei LMG S-19264T (=DSM 44701T), isolated from a smear-ripened cheese.</title>
        <authorList>
            <consortium name="US DOE Joint Genome Institute (JGI-PGF)"/>
            <person name="Walter F."/>
            <person name="Albersmeier A."/>
            <person name="Kalinowski J."/>
            <person name="Ruckert C."/>
        </authorList>
    </citation>
    <scope>NUCLEOTIDE SEQUENCE</scope>
    <source>
        <strain evidence="6">CGMCC 1.12187</strain>
    </source>
</reference>
<dbReference type="GO" id="GO:0042597">
    <property type="term" value="C:periplasmic space"/>
    <property type="evidence" value="ECO:0007669"/>
    <property type="project" value="UniProtKB-ARBA"/>
</dbReference>